<feature type="transmembrane region" description="Helical" evidence="19">
    <location>
        <begin position="262"/>
        <end position="285"/>
    </location>
</feature>
<keyword evidence="15" id="KW-0325">Glycoprotein</keyword>
<sequence length="690" mass="77516">MDKDKLPVMLFAIISLLMPAALSATDPLLNFCSADVRNSQFESNLERLLESLSSNTSIAGGFYNDTVGDGLDIVYGQALCRWDVNSTVCQNCVDEARQEIFKSCNKTDAMIWYELCQVRYSYQMFFQLMVYTGKYLDKDSQEKNVSNPHHFNDVLTYLMINLSGAAAFSPSKHMFATGKIKFSGKDTIYGLQQCTRDISASDCHSCLNSALTDLLGCCSSQQGGTVVSRNCNVRFELFPFFNDTSNSLLIYPQSKADRWKNWKVVILVSASIILLAAIVFCTVHLRRKKGSEDVKDEEKSEQVLLQDLASPTGVTITEEGMFIISEELAFMDLATIKIATNDFSDLNKLGQGGFGTVYKGLLPDGKEVAVKRLSKKSWQGLEEFKNEVVTIAKLQHKNLVRLLACSFEGEEKLLLYEFMPNKSLDGFIFGLFILLFCYNVLLLIHLYIIRTLHMINCTKFSDLERRAELNWKIYYNIIEGIARGLLYLHEDSRLKIIHRDLKPSNVLLDHEMVAKISDFGMARIFCESQNTANTKRVVGTLGYMAPEYAMEGLFSVKSDVFSFGVILLEIISGKRNSGFYLTEHAKTLLAYAWRLWKDGKQLEFIEPLLMETCPTAEVLKCMHIGLLCVQEDPAERPTMSTVVVLLGSESIDLPEPKQPAIFAVRRVAPISESTTDPASNGLTLSIISPR</sequence>
<dbReference type="SUPFAM" id="SSF56112">
    <property type="entry name" value="Protein kinase-like (PK-like)"/>
    <property type="match status" value="1"/>
</dbReference>
<dbReference type="InterPro" id="IPR008271">
    <property type="entry name" value="Ser/Thr_kinase_AS"/>
</dbReference>
<dbReference type="Pfam" id="PF01657">
    <property type="entry name" value="Stress-antifung"/>
    <property type="match status" value="2"/>
</dbReference>
<feature type="binding site" evidence="18">
    <location>
        <position position="371"/>
    </location>
    <ligand>
        <name>ATP</name>
        <dbReference type="ChEBI" id="CHEBI:30616"/>
    </ligand>
</feature>
<evidence type="ECO:0000256" key="1">
    <source>
        <dbReference type="ARBA" id="ARBA00004167"/>
    </source>
</evidence>
<dbReference type="PROSITE" id="PS50011">
    <property type="entry name" value="PROTEIN_KINASE_DOM"/>
    <property type="match status" value="1"/>
</dbReference>
<dbReference type="PROSITE" id="PS51473">
    <property type="entry name" value="GNK2"/>
    <property type="match status" value="2"/>
</dbReference>
<keyword evidence="24" id="KW-1185">Reference proteome</keyword>
<comment type="catalytic activity">
    <reaction evidence="17">
        <text>L-seryl-[protein] + ATP = O-phospho-L-seryl-[protein] + ADP + H(+)</text>
        <dbReference type="Rhea" id="RHEA:17989"/>
        <dbReference type="Rhea" id="RHEA-COMP:9863"/>
        <dbReference type="Rhea" id="RHEA-COMP:11604"/>
        <dbReference type="ChEBI" id="CHEBI:15378"/>
        <dbReference type="ChEBI" id="CHEBI:29999"/>
        <dbReference type="ChEBI" id="CHEBI:30616"/>
        <dbReference type="ChEBI" id="CHEBI:83421"/>
        <dbReference type="ChEBI" id="CHEBI:456216"/>
        <dbReference type="EC" id="2.7.11.1"/>
    </reaction>
</comment>
<gene>
    <name evidence="23" type="ORF">C1H46_010238</name>
</gene>
<keyword evidence="7" id="KW-0677">Repeat</keyword>
<dbReference type="Gene3D" id="3.30.200.20">
    <property type="entry name" value="Phosphorylase Kinase, domain 1"/>
    <property type="match status" value="1"/>
</dbReference>
<dbReference type="InterPro" id="IPR002902">
    <property type="entry name" value="GNK2"/>
</dbReference>
<feature type="domain" description="Gnk2-homologous" evidence="22">
    <location>
        <begin position="23"/>
        <end position="125"/>
    </location>
</feature>
<keyword evidence="10 18" id="KW-0067">ATP-binding</keyword>
<reference evidence="23 24" key="1">
    <citation type="journal article" date="2019" name="G3 (Bethesda)">
        <title>Sequencing of a Wild Apple (Malus baccata) Genome Unravels the Differences Between Cultivated and Wild Apple Species Regarding Disease Resistance and Cold Tolerance.</title>
        <authorList>
            <person name="Chen X."/>
        </authorList>
    </citation>
    <scope>NUCLEOTIDE SEQUENCE [LARGE SCALE GENOMIC DNA]</scope>
    <source>
        <strain evidence="24">cv. Shandingzi</strain>
        <tissue evidence="23">Leaves</tissue>
    </source>
</reference>
<dbReference type="EMBL" id="VIEB01000145">
    <property type="protein sequence ID" value="TQE04126.1"/>
    <property type="molecule type" value="Genomic_DNA"/>
</dbReference>
<keyword evidence="3" id="KW-0723">Serine/threonine-protein kinase</keyword>
<dbReference type="SMART" id="SM00220">
    <property type="entry name" value="S_TKc"/>
    <property type="match status" value="1"/>
</dbReference>
<comment type="catalytic activity">
    <reaction evidence="16">
        <text>L-threonyl-[protein] + ATP = O-phospho-L-threonyl-[protein] + ADP + H(+)</text>
        <dbReference type="Rhea" id="RHEA:46608"/>
        <dbReference type="Rhea" id="RHEA-COMP:11060"/>
        <dbReference type="Rhea" id="RHEA-COMP:11605"/>
        <dbReference type="ChEBI" id="CHEBI:15378"/>
        <dbReference type="ChEBI" id="CHEBI:30013"/>
        <dbReference type="ChEBI" id="CHEBI:30616"/>
        <dbReference type="ChEBI" id="CHEBI:61977"/>
        <dbReference type="ChEBI" id="CHEBI:456216"/>
        <dbReference type="EC" id="2.7.11.1"/>
    </reaction>
</comment>
<comment type="subcellular location">
    <subcellularLocation>
        <location evidence="1">Membrane</location>
        <topology evidence="1">Single-pass membrane protein</topology>
    </subcellularLocation>
</comment>
<evidence type="ECO:0000256" key="17">
    <source>
        <dbReference type="ARBA" id="ARBA00048679"/>
    </source>
</evidence>
<dbReference type="AlphaFoldDB" id="A0A540MZC0"/>
<evidence type="ECO:0000256" key="19">
    <source>
        <dbReference type="SAM" id="Phobius"/>
    </source>
</evidence>
<dbReference type="FunFam" id="3.30.200.20:FF:000195">
    <property type="entry name" value="G-type lectin S-receptor-like serine/threonine-protein kinase"/>
    <property type="match status" value="1"/>
</dbReference>
<evidence type="ECO:0000313" key="23">
    <source>
        <dbReference type="EMBL" id="TQE04126.1"/>
    </source>
</evidence>
<dbReference type="InterPro" id="IPR001245">
    <property type="entry name" value="Ser-Thr/Tyr_kinase_cat_dom"/>
</dbReference>
<evidence type="ECO:0000256" key="11">
    <source>
        <dbReference type="ARBA" id="ARBA00022989"/>
    </source>
</evidence>
<feature type="chain" id="PRO_5021800000" description="non-specific serine/threonine protein kinase" evidence="20">
    <location>
        <begin position="25"/>
        <end position="690"/>
    </location>
</feature>
<feature type="signal peptide" evidence="20">
    <location>
        <begin position="1"/>
        <end position="24"/>
    </location>
</feature>
<dbReference type="CDD" id="cd14066">
    <property type="entry name" value="STKc_IRAK"/>
    <property type="match status" value="1"/>
</dbReference>
<organism evidence="23 24">
    <name type="scientific">Malus baccata</name>
    <name type="common">Siberian crab apple</name>
    <name type="synonym">Pyrus baccata</name>
    <dbReference type="NCBI Taxonomy" id="106549"/>
    <lineage>
        <taxon>Eukaryota</taxon>
        <taxon>Viridiplantae</taxon>
        <taxon>Streptophyta</taxon>
        <taxon>Embryophyta</taxon>
        <taxon>Tracheophyta</taxon>
        <taxon>Spermatophyta</taxon>
        <taxon>Magnoliopsida</taxon>
        <taxon>eudicotyledons</taxon>
        <taxon>Gunneridae</taxon>
        <taxon>Pentapetalae</taxon>
        <taxon>rosids</taxon>
        <taxon>fabids</taxon>
        <taxon>Rosales</taxon>
        <taxon>Rosaceae</taxon>
        <taxon>Amygdaloideae</taxon>
        <taxon>Maleae</taxon>
        <taxon>Malus</taxon>
    </lineage>
</organism>
<accession>A0A540MZC0</accession>
<keyword evidence="11 19" id="KW-1133">Transmembrane helix</keyword>
<keyword evidence="4" id="KW-0808">Transferase</keyword>
<proteinExistence type="predicted"/>
<evidence type="ECO:0000313" key="24">
    <source>
        <dbReference type="Proteomes" id="UP000315295"/>
    </source>
</evidence>
<keyword evidence="8 18" id="KW-0547">Nucleotide-binding</keyword>
<dbReference type="Pfam" id="PF07714">
    <property type="entry name" value="PK_Tyr_Ser-Thr"/>
    <property type="match status" value="1"/>
</dbReference>
<keyword evidence="13" id="KW-1015">Disulfide bond</keyword>
<keyword evidence="12 19" id="KW-0472">Membrane</keyword>
<dbReference type="FunFam" id="3.30.430.20:FF:000002">
    <property type="entry name" value="Cysteine-rich receptor-like protein kinase 10"/>
    <property type="match status" value="1"/>
</dbReference>
<name>A0A540MZC0_MALBA</name>
<keyword evidence="5 19" id="KW-0812">Transmembrane</keyword>
<keyword evidence="6 20" id="KW-0732">Signal</keyword>
<evidence type="ECO:0000256" key="16">
    <source>
        <dbReference type="ARBA" id="ARBA00047899"/>
    </source>
</evidence>
<evidence type="ECO:0000256" key="6">
    <source>
        <dbReference type="ARBA" id="ARBA00022729"/>
    </source>
</evidence>
<dbReference type="EC" id="2.7.11.1" evidence="2"/>
<dbReference type="GO" id="GO:0004674">
    <property type="term" value="F:protein serine/threonine kinase activity"/>
    <property type="evidence" value="ECO:0007669"/>
    <property type="project" value="UniProtKB-KW"/>
</dbReference>
<dbReference type="InterPro" id="IPR017441">
    <property type="entry name" value="Protein_kinase_ATP_BS"/>
</dbReference>
<evidence type="ECO:0000259" key="21">
    <source>
        <dbReference type="PROSITE" id="PS50011"/>
    </source>
</evidence>
<dbReference type="PANTHER" id="PTHR27002:SF123">
    <property type="entry name" value="CYSTEINE-RICH RECEPTOR-LIKE PROTEIN KINASE 45"/>
    <property type="match status" value="1"/>
</dbReference>
<evidence type="ECO:0000256" key="7">
    <source>
        <dbReference type="ARBA" id="ARBA00022737"/>
    </source>
</evidence>
<evidence type="ECO:0000259" key="22">
    <source>
        <dbReference type="PROSITE" id="PS51473"/>
    </source>
</evidence>
<feature type="transmembrane region" description="Helical" evidence="19">
    <location>
        <begin position="427"/>
        <end position="449"/>
    </location>
</feature>
<evidence type="ECO:0000256" key="10">
    <source>
        <dbReference type="ARBA" id="ARBA00022840"/>
    </source>
</evidence>
<dbReference type="InterPro" id="IPR000719">
    <property type="entry name" value="Prot_kinase_dom"/>
</dbReference>
<evidence type="ECO:0000256" key="8">
    <source>
        <dbReference type="ARBA" id="ARBA00022741"/>
    </source>
</evidence>
<comment type="caution">
    <text evidence="23">The sequence shown here is derived from an EMBL/GenBank/DDBJ whole genome shotgun (WGS) entry which is preliminary data.</text>
</comment>
<dbReference type="InterPro" id="IPR011009">
    <property type="entry name" value="Kinase-like_dom_sf"/>
</dbReference>
<dbReference type="PANTHER" id="PTHR27002">
    <property type="entry name" value="RECEPTOR-LIKE SERINE/THREONINE-PROTEIN KINASE SD1-8"/>
    <property type="match status" value="1"/>
</dbReference>
<feature type="domain" description="Gnk2-homologous" evidence="22">
    <location>
        <begin position="133"/>
        <end position="240"/>
    </location>
</feature>
<dbReference type="Gene3D" id="1.10.510.10">
    <property type="entry name" value="Transferase(Phosphotransferase) domain 1"/>
    <property type="match status" value="1"/>
</dbReference>
<evidence type="ECO:0000256" key="9">
    <source>
        <dbReference type="ARBA" id="ARBA00022777"/>
    </source>
</evidence>
<evidence type="ECO:0000256" key="14">
    <source>
        <dbReference type="ARBA" id="ARBA00023170"/>
    </source>
</evidence>
<evidence type="ECO:0000256" key="12">
    <source>
        <dbReference type="ARBA" id="ARBA00023136"/>
    </source>
</evidence>
<dbReference type="FunFam" id="1.10.510.10:FF:001697">
    <property type="entry name" value="Uncharacterized protein"/>
    <property type="match status" value="1"/>
</dbReference>
<dbReference type="Proteomes" id="UP000315295">
    <property type="component" value="Unassembled WGS sequence"/>
</dbReference>
<evidence type="ECO:0000256" key="2">
    <source>
        <dbReference type="ARBA" id="ARBA00012513"/>
    </source>
</evidence>
<evidence type="ECO:0000256" key="18">
    <source>
        <dbReference type="PROSITE-ProRule" id="PRU10141"/>
    </source>
</evidence>
<evidence type="ECO:0000256" key="5">
    <source>
        <dbReference type="ARBA" id="ARBA00022692"/>
    </source>
</evidence>
<dbReference type="GO" id="GO:0005524">
    <property type="term" value="F:ATP binding"/>
    <property type="evidence" value="ECO:0007669"/>
    <property type="project" value="UniProtKB-UniRule"/>
</dbReference>
<evidence type="ECO:0000256" key="15">
    <source>
        <dbReference type="ARBA" id="ARBA00023180"/>
    </source>
</evidence>
<evidence type="ECO:0000256" key="20">
    <source>
        <dbReference type="SAM" id="SignalP"/>
    </source>
</evidence>
<protein>
    <recommendedName>
        <fullName evidence="2">non-specific serine/threonine protein kinase</fullName>
        <ecNumber evidence="2">2.7.11.1</ecNumber>
    </recommendedName>
</protein>
<evidence type="ECO:0000256" key="3">
    <source>
        <dbReference type="ARBA" id="ARBA00022527"/>
    </source>
</evidence>
<dbReference type="Gene3D" id="3.30.430.20">
    <property type="entry name" value="Gnk2 domain, C-X8-C-X2-C motif"/>
    <property type="match status" value="2"/>
</dbReference>
<dbReference type="PROSITE" id="PS00107">
    <property type="entry name" value="PROTEIN_KINASE_ATP"/>
    <property type="match status" value="1"/>
</dbReference>
<dbReference type="CDD" id="cd23509">
    <property type="entry name" value="Gnk2-like"/>
    <property type="match status" value="2"/>
</dbReference>
<dbReference type="GO" id="GO:0005886">
    <property type="term" value="C:plasma membrane"/>
    <property type="evidence" value="ECO:0007669"/>
    <property type="project" value="TreeGrafter"/>
</dbReference>
<evidence type="ECO:0000256" key="4">
    <source>
        <dbReference type="ARBA" id="ARBA00022679"/>
    </source>
</evidence>
<dbReference type="PROSITE" id="PS00108">
    <property type="entry name" value="PROTEIN_KINASE_ST"/>
    <property type="match status" value="1"/>
</dbReference>
<evidence type="ECO:0000256" key="13">
    <source>
        <dbReference type="ARBA" id="ARBA00023157"/>
    </source>
</evidence>
<dbReference type="STRING" id="106549.A0A540MZC0"/>
<feature type="domain" description="Protein kinase" evidence="21">
    <location>
        <begin position="343"/>
        <end position="651"/>
    </location>
</feature>
<keyword evidence="9" id="KW-0418">Kinase</keyword>
<dbReference type="InterPro" id="IPR038408">
    <property type="entry name" value="GNK2_sf"/>
</dbReference>
<keyword evidence="14" id="KW-0675">Receptor</keyword>